<dbReference type="EC" id="3.-.-.-" evidence="3"/>
<accession>A0A517TTC6</accession>
<gene>
    <name evidence="3" type="primary">cheX_1</name>
    <name evidence="3" type="ORF">I41_07870</name>
</gene>
<keyword evidence="1" id="KW-0145">Chemotaxis</keyword>
<dbReference type="GO" id="GO:0006935">
    <property type="term" value="P:chemotaxis"/>
    <property type="evidence" value="ECO:0007669"/>
    <property type="project" value="UniProtKB-KW"/>
</dbReference>
<dbReference type="InterPro" id="IPR028976">
    <property type="entry name" value="CheC-like_sf"/>
</dbReference>
<dbReference type="Proteomes" id="UP000317909">
    <property type="component" value="Chromosome"/>
</dbReference>
<dbReference type="Pfam" id="PF13690">
    <property type="entry name" value="CheX"/>
    <property type="match status" value="1"/>
</dbReference>
<keyword evidence="4" id="KW-1185">Reference proteome</keyword>
<dbReference type="EMBL" id="CP036339">
    <property type="protein sequence ID" value="QDT71627.1"/>
    <property type="molecule type" value="Genomic_DNA"/>
</dbReference>
<proteinExistence type="predicted"/>
<dbReference type="RefSeq" id="WP_168206660.1">
    <property type="nucleotide sequence ID" value="NZ_CP036339.1"/>
</dbReference>
<dbReference type="InterPro" id="IPR038756">
    <property type="entry name" value="CheX-like"/>
</dbReference>
<feature type="domain" description="Chemotaxis phosphatase CheX-like" evidence="2">
    <location>
        <begin position="42"/>
        <end position="136"/>
    </location>
</feature>
<protein>
    <submittedName>
        <fullName evidence="3">CheY-P phosphatase CheX</fullName>
        <ecNumber evidence="3">3.-.-.-</ecNumber>
    </submittedName>
</protein>
<dbReference type="Gene3D" id="3.40.1550.10">
    <property type="entry name" value="CheC-like"/>
    <property type="match status" value="1"/>
</dbReference>
<evidence type="ECO:0000259" key="2">
    <source>
        <dbReference type="Pfam" id="PF13690"/>
    </source>
</evidence>
<evidence type="ECO:0000313" key="4">
    <source>
        <dbReference type="Proteomes" id="UP000317909"/>
    </source>
</evidence>
<dbReference type="KEGG" id="llh:I41_07870"/>
<dbReference type="InterPro" id="IPR028051">
    <property type="entry name" value="CheX-like_dom"/>
</dbReference>
<organism evidence="3 4">
    <name type="scientific">Lacipirellula limnantheis</name>
    <dbReference type="NCBI Taxonomy" id="2528024"/>
    <lineage>
        <taxon>Bacteria</taxon>
        <taxon>Pseudomonadati</taxon>
        <taxon>Planctomycetota</taxon>
        <taxon>Planctomycetia</taxon>
        <taxon>Pirellulales</taxon>
        <taxon>Lacipirellulaceae</taxon>
        <taxon>Lacipirellula</taxon>
    </lineage>
</organism>
<dbReference type="CDD" id="cd17906">
    <property type="entry name" value="CheX"/>
    <property type="match status" value="1"/>
</dbReference>
<reference evidence="3 4" key="1">
    <citation type="submission" date="2019-02" db="EMBL/GenBank/DDBJ databases">
        <title>Deep-cultivation of Planctomycetes and their phenomic and genomic characterization uncovers novel biology.</title>
        <authorList>
            <person name="Wiegand S."/>
            <person name="Jogler M."/>
            <person name="Boedeker C."/>
            <person name="Pinto D."/>
            <person name="Vollmers J."/>
            <person name="Rivas-Marin E."/>
            <person name="Kohn T."/>
            <person name="Peeters S.H."/>
            <person name="Heuer A."/>
            <person name="Rast P."/>
            <person name="Oberbeckmann S."/>
            <person name="Bunk B."/>
            <person name="Jeske O."/>
            <person name="Meyerdierks A."/>
            <person name="Storesund J.E."/>
            <person name="Kallscheuer N."/>
            <person name="Luecker S."/>
            <person name="Lage O.M."/>
            <person name="Pohl T."/>
            <person name="Merkel B.J."/>
            <person name="Hornburger P."/>
            <person name="Mueller R.-W."/>
            <person name="Bruemmer F."/>
            <person name="Labrenz M."/>
            <person name="Spormann A.M."/>
            <person name="Op den Camp H."/>
            <person name="Overmann J."/>
            <person name="Amann R."/>
            <person name="Jetten M.S.M."/>
            <person name="Mascher T."/>
            <person name="Medema M.H."/>
            <person name="Devos D.P."/>
            <person name="Kaster A.-K."/>
            <person name="Ovreas L."/>
            <person name="Rohde M."/>
            <person name="Galperin M.Y."/>
            <person name="Jogler C."/>
        </authorList>
    </citation>
    <scope>NUCLEOTIDE SEQUENCE [LARGE SCALE GENOMIC DNA]</scope>
    <source>
        <strain evidence="3 4">I41</strain>
    </source>
</reference>
<evidence type="ECO:0000256" key="1">
    <source>
        <dbReference type="ARBA" id="ARBA00022500"/>
    </source>
</evidence>
<name>A0A517TTC6_9BACT</name>
<dbReference type="PANTHER" id="PTHR39452">
    <property type="entry name" value="CHEY-P PHOSPHATASE CHEX"/>
    <property type="match status" value="1"/>
</dbReference>
<dbReference type="GO" id="GO:0016787">
    <property type="term" value="F:hydrolase activity"/>
    <property type="evidence" value="ECO:0007669"/>
    <property type="project" value="UniProtKB-KW"/>
</dbReference>
<dbReference type="AlphaFoldDB" id="A0A517TTC6"/>
<dbReference type="PANTHER" id="PTHR39452:SF1">
    <property type="entry name" value="CHEY-P PHOSPHATASE CHEX"/>
    <property type="match status" value="1"/>
</dbReference>
<evidence type="ECO:0000313" key="3">
    <source>
        <dbReference type="EMBL" id="QDT71627.1"/>
    </source>
</evidence>
<sequence length="166" mass="17493">MKAEHINPFLTSAVEVFSTMLNCDLKRGTPTLNAAFQPAHDVSGVIGLSGKASGTVVVSVDCEVAMCVTEKMLGDRPDTLNADVMDAIGEITNMIAGRAKTGLAHLEMSLALPTVITGKNHVIRFGSLAQTISIPYSCAWGDLTVEVGLIEVDEAAAEKRTMMASV</sequence>
<keyword evidence="3" id="KW-0378">Hydrolase</keyword>
<dbReference type="SUPFAM" id="SSF103039">
    <property type="entry name" value="CheC-like"/>
    <property type="match status" value="1"/>
</dbReference>